<accession>A0A5J5EP71</accession>
<dbReference type="InParanoid" id="A0A5J5EP71"/>
<organism evidence="2 3">
    <name type="scientific">Sphaerosporella brunnea</name>
    <dbReference type="NCBI Taxonomy" id="1250544"/>
    <lineage>
        <taxon>Eukaryota</taxon>
        <taxon>Fungi</taxon>
        <taxon>Dikarya</taxon>
        <taxon>Ascomycota</taxon>
        <taxon>Pezizomycotina</taxon>
        <taxon>Pezizomycetes</taxon>
        <taxon>Pezizales</taxon>
        <taxon>Pyronemataceae</taxon>
        <taxon>Sphaerosporella</taxon>
    </lineage>
</organism>
<gene>
    <name evidence="2" type="ORF">FN846DRAFT_909599</name>
</gene>
<name>A0A5J5EP71_9PEZI</name>
<keyword evidence="3" id="KW-1185">Reference proteome</keyword>
<evidence type="ECO:0000313" key="2">
    <source>
        <dbReference type="EMBL" id="KAA8899465.1"/>
    </source>
</evidence>
<dbReference type="AlphaFoldDB" id="A0A5J5EP71"/>
<evidence type="ECO:0000256" key="1">
    <source>
        <dbReference type="SAM" id="MobiDB-lite"/>
    </source>
</evidence>
<comment type="caution">
    <text evidence="2">The sequence shown here is derived from an EMBL/GenBank/DDBJ whole genome shotgun (WGS) entry which is preliminary data.</text>
</comment>
<protein>
    <submittedName>
        <fullName evidence="2">Uncharacterized protein</fullName>
    </submittedName>
</protein>
<dbReference type="EMBL" id="VXIS01000166">
    <property type="protein sequence ID" value="KAA8899465.1"/>
    <property type="molecule type" value="Genomic_DNA"/>
</dbReference>
<feature type="compositionally biased region" description="Basic residues" evidence="1">
    <location>
        <begin position="63"/>
        <end position="75"/>
    </location>
</feature>
<feature type="region of interest" description="Disordered" evidence="1">
    <location>
        <begin position="39"/>
        <end position="105"/>
    </location>
</feature>
<proteinExistence type="predicted"/>
<sequence>MDAFIHRFIQGCAAAAAAPDAGVATPAPDAPDDGVVVTAAADSETSQATVPPPPTIPASDVKKGKRKANRKRKAKMPVENDNPRKVPKLKTDTSASDSVGLPAPAVQRNTSSINLDVPNYQGLDIAWNLNANGTVSAVTFLFGGSTS</sequence>
<evidence type="ECO:0000313" key="3">
    <source>
        <dbReference type="Proteomes" id="UP000326924"/>
    </source>
</evidence>
<dbReference type="Proteomes" id="UP000326924">
    <property type="component" value="Unassembled WGS sequence"/>
</dbReference>
<reference evidence="2 3" key="1">
    <citation type="submission" date="2019-09" db="EMBL/GenBank/DDBJ databases">
        <title>Draft genome of the ectomycorrhizal ascomycete Sphaerosporella brunnea.</title>
        <authorList>
            <consortium name="DOE Joint Genome Institute"/>
            <person name="Benucci G.M."/>
            <person name="Marozzi G."/>
            <person name="Antonielli L."/>
            <person name="Sanchez S."/>
            <person name="Marco P."/>
            <person name="Wang X."/>
            <person name="Falini L.B."/>
            <person name="Barry K."/>
            <person name="Haridas S."/>
            <person name="Lipzen A."/>
            <person name="Labutti K."/>
            <person name="Grigoriev I.V."/>
            <person name="Murat C."/>
            <person name="Martin F."/>
            <person name="Albertini E."/>
            <person name="Donnini D."/>
            <person name="Bonito G."/>
        </authorList>
    </citation>
    <scope>NUCLEOTIDE SEQUENCE [LARGE SCALE GENOMIC DNA]</scope>
    <source>
        <strain evidence="2 3">Sb_GMNB300</strain>
    </source>
</reference>